<dbReference type="EMBL" id="BMAO01023575">
    <property type="protein sequence ID" value="GFQ89554.1"/>
    <property type="molecule type" value="Genomic_DNA"/>
</dbReference>
<dbReference type="PANTHER" id="PTHR43385:SF1">
    <property type="entry name" value="RIBOFLAVIN TRANSPORTER RIBJ"/>
    <property type="match status" value="1"/>
</dbReference>
<dbReference type="PANTHER" id="PTHR43385">
    <property type="entry name" value="RIBOFLAVIN TRANSPORTER RIBJ"/>
    <property type="match status" value="1"/>
</dbReference>
<dbReference type="GO" id="GO:0016020">
    <property type="term" value="C:membrane"/>
    <property type="evidence" value="ECO:0007669"/>
    <property type="project" value="UniProtKB-SubCell"/>
</dbReference>
<dbReference type="InterPro" id="IPR011701">
    <property type="entry name" value="MFS"/>
</dbReference>
<dbReference type="Gene3D" id="1.20.1250.20">
    <property type="entry name" value="MFS general substrate transporter like domains"/>
    <property type="match status" value="2"/>
</dbReference>
<accession>A0A8X6KY50</accession>
<keyword evidence="3 6" id="KW-0812">Transmembrane</keyword>
<feature type="transmembrane region" description="Helical" evidence="6">
    <location>
        <begin position="149"/>
        <end position="170"/>
    </location>
</feature>
<dbReference type="InterPro" id="IPR036259">
    <property type="entry name" value="MFS_trans_sf"/>
</dbReference>
<evidence type="ECO:0000313" key="7">
    <source>
        <dbReference type="EMBL" id="GFQ89554.1"/>
    </source>
</evidence>
<organism evidence="7 8">
    <name type="scientific">Trichonephila clavata</name>
    <name type="common">Joro spider</name>
    <name type="synonym">Nephila clavata</name>
    <dbReference type="NCBI Taxonomy" id="2740835"/>
    <lineage>
        <taxon>Eukaryota</taxon>
        <taxon>Metazoa</taxon>
        <taxon>Ecdysozoa</taxon>
        <taxon>Arthropoda</taxon>
        <taxon>Chelicerata</taxon>
        <taxon>Arachnida</taxon>
        <taxon>Araneae</taxon>
        <taxon>Araneomorphae</taxon>
        <taxon>Entelegynae</taxon>
        <taxon>Araneoidea</taxon>
        <taxon>Nephilidae</taxon>
        <taxon>Trichonephila</taxon>
    </lineage>
</organism>
<dbReference type="SUPFAM" id="SSF103473">
    <property type="entry name" value="MFS general substrate transporter"/>
    <property type="match status" value="1"/>
</dbReference>
<keyword evidence="2" id="KW-0813">Transport</keyword>
<dbReference type="Proteomes" id="UP000887116">
    <property type="component" value="Unassembled WGS sequence"/>
</dbReference>
<proteinExistence type="predicted"/>
<feature type="transmembrane region" description="Helical" evidence="6">
    <location>
        <begin position="20"/>
        <end position="38"/>
    </location>
</feature>
<evidence type="ECO:0000256" key="4">
    <source>
        <dbReference type="ARBA" id="ARBA00022989"/>
    </source>
</evidence>
<keyword evidence="8" id="KW-1185">Reference proteome</keyword>
<dbReference type="Pfam" id="PF07690">
    <property type="entry name" value="MFS_1"/>
    <property type="match status" value="2"/>
</dbReference>
<evidence type="ECO:0000256" key="3">
    <source>
        <dbReference type="ARBA" id="ARBA00022692"/>
    </source>
</evidence>
<sequence length="649" mass="71618">MTLLKKIKGDSPKEGPDKGWAWMVAFAACGINFIMAGLGRMSGILYVAFIDLYGVDRKGASLPFSVRSSTRNLLGPAVGILGQKYGIQVVIITGSIMSTVSSALCFFAKDIGWITILWGGLSGIGTALTTVLVQVVIGQYFKKYRTTAAGMGFSGGCVGSFLFPALMEWLLNNYGIGGTFLIISGIIMHTIPAAMILRKPPWLKKTFQSAVVKIESDHVVNSTAQTEDISRKDPDIQFLREKNKLLVKMLTEKHSAKNSINEVTLEMSEISPAVAYEVCIISRALENIYLSFRTSKSYDNIAFSVHDDIDRIFDKEGIKSVHSHKTGCYQLENTLNTSYSVNTNGYWTKRNSTSDISNISNDATNSYVLQKIKSLLEMDLNNISSFVPEECETEIQKVMTELCKLYNACAWSCSNERNGDLPKENNPETLENNLKNKESLNSFGEHIKTAFRLFGNPLFLLVCMCRTVHFLTFLPVVTTIVDFAKDRGFREEEGIYVIGALSLGDLIGRLCLGWVTDRGFLSVPRYMLFGMIIQGATTATLPVVSAKAAIYVCLCVFGVLQGSLFVRHPVLVQSYISNDSQSIAMGCINFFPGILGLALPLYIGHFRDTLGTYNPVFFINGVVGALVGILWSFEPYFLRCFPAPDESTT</sequence>
<feature type="transmembrane region" description="Helical" evidence="6">
    <location>
        <begin position="526"/>
        <end position="543"/>
    </location>
</feature>
<evidence type="ECO:0000256" key="6">
    <source>
        <dbReference type="SAM" id="Phobius"/>
    </source>
</evidence>
<evidence type="ECO:0000256" key="2">
    <source>
        <dbReference type="ARBA" id="ARBA00022448"/>
    </source>
</evidence>
<protein>
    <recommendedName>
        <fullName evidence="9">Monocarboxylate transporter 9</fullName>
    </recommendedName>
</protein>
<evidence type="ECO:0000256" key="1">
    <source>
        <dbReference type="ARBA" id="ARBA00004141"/>
    </source>
</evidence>
<feature type="transmembrane region" description="Helical" evidence="6">
    <location>
        <begin position="615"/>
        <end position="633"/>
    </location>
</feature>
<feature type="transmembrane region" description="Helical" evidence="6">
    <location>
        <begin position="115"/>
        <end position="137"/>
    </location>
</feature>
<reference evidence="7" key="1">
    <citation type="submission" date="2020-07" db="EMBL/GenBank/DDBJ databases">
        <title>Multicomponent nature underlies the extraordinary mechanical properties of spider dragline silk.</title>
        <authorList>
            <person name="Kono N."/>
            <person name="Nakamura H."/>
            <person name="Mori M."/>
            <person name="Yoshida Y."/>
            <person name="Ohtoshi R."/>
            <person name="Malay A.D."/>
            <person name="Moran D.A.P."/>
            <person name="Tomita M."/>
            <person name="Numata K."/>
            <person name="Arakawa K."/>
        </authorList>
    </citation>
    <scope>NUCLEOTIDE SEQUENCE</scope>
</reference>
<evidence type="ECO:0000256" key="5">
    <source>
        <dbReference type="ARBA" id="ARBA00023136"/>
    </source>
</evidence>
<feature type="transmembrane region" description="Helical" evidence="6">
    <location>
        <begin position="549"/>
        <end position="570"/>
    </location>
</feature>
<feature type="transmembrane region" description="Helical" evidence="6">
    <location>
        <begin position="458"/>
        <end position="483"/>
    </location>
</feature>
<dbReference type="OrthoDB" id="8055603at2759"/>
<comment type="caution">
    <text evidence="7">The sequence shown here is derived from an EMBL/GenBank/DDBJ whole genome shotgun (WGS) entry which is preliminary data.</text>
</comment>
<feature type="transmembrane region" description="Helical" evidence="6">
    <location>
        <begin position="176"/>
        <end position="197"/>
    </location>
</feature>
<dbReference type="InterPro" id="IPR052983">
    <property type="entry name" value="MFS_Riboflavin_Transporter"/>
</dbReference>
<feature type="transmembrane region" description="Helical" evidence="6">
    <location>
        <begin position="582"/>
        <end position="603"/>
    </location>
</feature>
<evidence type="ECO:0000313" key="8">
    <source>
        <dbReference type="Proteomes" id="UP000887116"/>
    </source>
</evidence>
<dbReference type="GO" id="GO:0022857">
    <property type="term" value="F:transmembrane transporter activity"/>
    <property type="evidence" value="ECO:0007669"/>
    <property type="project" value="InterPro"/>
</dbReference>
<keyword evidence="4 6" id="KW-1133">Transmembrane helix</keyword>
<feature type="transmembrane region" description="Helical" evidence="6">
    <location>
        <begin position="495"/>
        <end position="514"/>
    </location>
</feature>
<feature type="transmembrane region" description="Helical" evidence="6">
    <location>
        <begin position="89"/>
        <end position="109"/>
    </location>
</feature>
<gene>
    <name evidence="7" type="primary">AVEN_28600_1</name>
    <name evidence="7" type="ORF">TNCT_36361</name>
</gene>
<comment type="subcellular location">
    <subcellularLocation>
        <location evidence="1">Membrane</location>
        <topology evidence="1">Multi-pass membrane protein</topology>
    </subcellularLocation>
</comment>
<keyword evidence="5 6" id="KW-0472">Membrane</keyword>
<evidence type="ECO:0008006" key="9">
    <source>
        <dbReference type="Google" id="ProtNLM"/>
    </source>
</evidence>
<dbReference type="AlphaFoldDB" id="A0A8X6KY50"/>
<name>A0A8X6KY50_TRICU</name>
<dbReference type="PROSITE" id="PS51257">
    <property type="entry name" value="PROKAR_LIPOPROTEIN"/>
    <property type="match status" value="1"/>
</dbReference>